<evidence type="ECO:0000313" key="2">
    <source>
        <dbReference type="EMBL" id="CCD73748.1"/>
    </source>
</evidence>
<dbReference type="CTD" id="175312"/>
<dbReference type="Proteomes" id="UP000001940">
    <property type="component" value="Chromosome III"/>
</dbReference>
<feature type="region of interest" description="Disordered" evidence="1">
    <location>
        <begin position="334"/>
        <end position="360"/>
    </location>
</feature>
<dbReference type="RefSeq" id="NP_497424.1">
    <property type="nucleotide sequence ID" value="NM_065023.3"/>
</dbReference>
<dbReference type="AGR" id="WB:WBGene00021246"/>
<evidence type="ECO:0000313" key="3">
    <source>
        <dbReference type="Proteomes" id="UP000001940"/>
    </source>
</evidence>
<dbReference type="GeneID" id="175312"/>
<dbReference type="InParanoid" id="Q965Q5"/>
<dbReference type="EMBL" id="BX284603">
    <property type="protein sequence ID" value="CCD73748.1"/>
    <property type="molecule type" value="Genomic_DNA"/>
</dbReference>
<dbReference type="Bgee" id="WBGene00021246">
    <property type="expression patterns" value="Expressed in germ line (C elegans) and 4 other cell types or tissues"/>
</dbReference>
<dbReference type="OMA" id="KNEENCM"/>
<dbReference type="WormBase" id="Y22D7AL.7">
    <property type="protein sequence ID" value="CE27245"/>
    <property type="gene ID" value="WBGene00021246"/>
</dbReference>
<name>Q965Q5_CAEEL</name>
<dbReference type="SMR" id="Q965Q5"/>
<evidence type="ECO:0000256" key="1">
    <source>
        <dbReference type="SAM" id="MobiDB-lite"/>
    </source>
</evidence>
<dbReference type="OrthoDB" id="5814373at2759"/>
<dbReference type="KEGG" id="cel:CELE_Y22D7AL.7"/>
<dbReference type="HOGENOM" id="CLU_761277_0_0_1"/>
<proteinExistence type="predicted"/>
<reference evidence="2 3" key="1">
    <citation type="journal article" date="1998" name="Science">
        <title>Genome sequence of the nematode C. elegans: a platform for investigating biology.</title>
        <authorList>
            <consortium name="The C. elegans sequencing consortium"/>
            <person name="Sulson J.E."/>
            <person name="Waterston R."/>
        </authorList>
    </citation>
    <scope>NUCLEOTIDE SEQUENCE [LARGE SCALE GENOMIC DNA]</scope>
    <source>
        <strain evidence="2 3">Bristol N2</strain>
    </source>
</reference>
<gene>
    <name evidence="2" type="ORF">CELE_Y22D7AL.7</name>
    <name evidence="2 4" type="ORF">Y22D7AL.7</name>
</gene>
<organism evidence="2 3">
    <name type="scientific">Caenorhabditis elegans</name>
    <dbReference type="NCBI Taxonomy" id="6239"/>
    <lineage>
        <taxon>Eukaryota</taxon>
        <taxon>Metazoa</taxon>
        <taxon>Ecdysozoa</taxon>
        <taxon>Nematoda</taxon>
        <taxon>Chromadorea</taxon>
        <taxon>Rhabditida</taxon>
        <taxon>Rhabditina</taxon>
        <taxon>Rhabditomorpha</taxon>
        <taxon>Rhabditoidea</taxon>
        <taxon>Rhabditidae</taxon>
        <taxon>Peloderinae</taxon>
        <taxon>Caenorhabditis</taxon>
    </lineage>
</organism>
<dbReference type="FunCoup" id="Q965Q5">
    <property type="interactions" value="40"/>
</dbReference>
<keyword evidence="3" id="KW-1185">Reference proteome</keyword>
<dbReference type="AlphaFoldDB" id="Q965Q5"/>
<protein>
    <submittedName>
        <fullName evidence="2">Talin_middle domain-containing protein</fullName>
    </submittedName>
</protein>
<sequence>MDEEVVLELASQQAIKFLLAEPKFAEKWQMEIAKGLREDLKNPSTSTTSSNPAVTSIESTCSELTSTIQYVIDTFEAQVDPRNCYISPGKAGNRDAAALFEAGLRVEKLAGLDMQSSAAMTKNEENCMHIGAACRRVSQVLKSFGKRFQGQPSLEIQSILPIIHRLCRLFYTISHEICRFSTNFRSKDRKLLKTCGKSIEIAANEFNLRIVAEIEMIENHLKFDEKRREKRPPPPTHQHRPSNGHVSSMTRHQRHLATSINDVINGRQVTSSMSSELVRRAMPRHPPGGIATSIVSEHRGYLMDDNLKKARQRIAHVHPKRRIGHVALDLNIDKNSSFAPPPPPPLQKINNDGVDDDDDDDDVIMRSARKMTELVLADMRKSMNF</sequence>
<evidence type="ECO:0000313" key="4">
    <source>
        <dbReference type="WormBase" id="Y22D7AL.7"/>
    </source>
</evidence>
<accession>Q965Q5</accession>
<dbReference type="STRING" id="6239.Y22D7AL.7.1"/>
<feature type="region of interest" description="Disordered" evidence="1">
    <location>
        <begin position="224"/>
        <end position="251"/>
    </location>
</feature>
<dbReference type="eggNOG" id="ENOG502THDK">
    <property type="taxonomic scope" value="Eukaryota"/>
</dbReference>
<dbReference type="PaxDb" id="6239-Y22D7AL.7"/>
<dbReference type="UCSC" id="Y22D7AL.7">
    <property type="organism name" value="c. elegans"/>
</dbReference>